<dbReference type="EC" id="3.6.4.13" evidence="1"/>
<dbReference type="OrthoDB" id="9805696at2"/>
<dbReference type="PROSITE" id="PS51192">
    <property type="entry name" value="HELICASE_ATP_BIND_1"/>
    <property type="match status" value="1"/>
</dbReference>
<evidence type="ECO:0000256" key="5">
    <source>
        <dbReference type="ARBA" id="ARBA00022806"/>
    </source>
</evidence>
<evidence type="ECO:0000256" key="10">
    <source>
        <dbReference type="PROSITE-ProRule" id="PRU00552"/>
    </source>
</evidence>
<keyword evidence="3" id="KW-0547">Nucleotide-binding</keyword>
<feature type="compositionally biased region" description="Basic and acidic residues" evidence="11">
    <location>
        <begin position="443"/>
        <end position="460"/>
    </location>
</feature>
<evidence type="ECO:0000256" key="3">
    <source>
        <dbReference type="ARBA" id="ARBA00022741"/>
    </source>
</evidence>
<dbReference type="FunFam" id="3.40.50.300:FF:000108">
    <property type="entry name" value="ATP-dependent RNA helicase RhlE"/>
    <property type="match status" value="1"/>
</dbReference>
<dbReference type="AlphaFoldDB" id="A0A1Y2LA31"/>
<dbReference type="GO" id="GO:0005524">
    <property type="term" value="F:ATP binding"/>
    <property type="evidence" value="ECO:0007669"/>
    <property type="project" value="UniProtKB-KW"/>
</dbReference>
<dbReference type="InterPro" id="IPR050079">
    <property type="entry name" value="DEAD_box_RNA_helicase"/>
</dbReference>
<feature type="compositionally biased region" description="Basic and acidic residues" evidence="11">
    <location>
        <begin position="373"/>
        <end position="400"/>
    </location>
</feature>
<evidence type="ECO:0000256" key="1">
    <source>
        <dbReference type="ARBA" id="ARBA00012552"/>
    </source>
</evidence>
<feature type="domain" description="Helicase C-terminal" evidence="13">
    <location>
        <begin position="231"/>
        <end position="379"/>
    </location>
</feature>
<evidence type="ECO:0000256" key="2">
    <source>
        <dbReference type="ARBA" id="ARBA00022490"/>
    </source>
</evidence>
<organism evidence="15 16">
    <name type="scientific">Thalassospira alkalitolerans</name>
    <dbReference type="NCBI Taxonomy" id="1293890"/>
    <lineage>
        <taxon>Bacteria</taxon>
        <taxon>Pseudomonadati</taxon>
        <taxon>Pseudomonadota</taxon>
        <taxon>Alphaproteobacteria</taxon>
        <taxon>Rhodospirillales</taxon>
        <taxon>Thalassospiraceae</taxon>
        <taxon>Thalassospira</taxon>
    </lineage>
</organism>
<evidence type="ECO:0000256" key="9">
    <source>
        <dbReference type="ARBA" id="ARBA00074363"/>
    </source>
</evidence>
<dbReference type="GO" id="GO:0016787">
    <property type="term" value="F:hydrolase activity"/>
    <property type="evidence" value="ECO:0007669"/>
    <property type="project" value="UniProtKB-KW"/>
</dbReference>
<accession>A0A1Y2LA31</accession>
<reference evidence="15 16" key="1">
    <citation type="submission" date="2014-03" db="EMBL/GenBank/DDBJ databases">
        <title>The draft genome sequence of Thalassospira alkalitolerans JCM 18968.</title>
        <authorList>
            <person name="Lai Q."/>
            <person name="Shao Z."/>
        </authorList>
    </citation>
    <scope>NUCLEOTIDE SEQUENCE [LARGE SCALE GENOMIC DNA]</scope>
    <source>
        <strain evidence="15 16">JCM 18968</strain>
    </source>
</reference>
<keyword evidence="4" id="KW-0378">Hydrolase</keyword>
<dbReference type="EMBL" id="JFKB01000008">
    <property type="protein sequence ID" value="OSQ47396.1"/>
    <property type="molecule type" value="Genomic_DNA"/>
</dbReference>
<keyword evidence="16" id="KW-1185">Reference proteome</keyword>
<feature type="region of interest" description="Disordered" evidence="11">
    <location>
        <begin position="373"/>
        <end position="619"/>
    </location>
</feature>
<dbReference type="GO" id="GO:0005829">
    <property type="term" value="C:cytosol"/>
    <property type="evidence" value="ECO:0007669"/>
    <property type="project" value="TreeGrafter"/>
</dbReference>
<comment type="similarity">
    <text evidence="7">Belongs to the DEAD box helicase family.</text>
</comment>
<comment type="caution">
    <text evidence="15">The sequence shown here is derived from an EMBL/GenBank/DDBJ whole genome shotgun (WGS) entry which is preliminary data.</text>
</comment>
<dbReference type="STRING" id="1293890.TALK_12635"/>
<feature type="domain" description="DEAD-box RNA helicase Q" evidence="14">
    <location>
        <begin position="2"/>
        <end position="30"/>
    </location>
</feature>
<dbReference type="Pfam" id="PF00270">
    <property type="entry name" value="DEAD"/>
    <property type="match status" value="1"/>
</dbReference>
<evidence type="ECO:0000259" key="13">
    <source>
        <dbReference type="PROSITE" id="PS51194"/>
    </source>
</evidence>
<dbReference type="SUPFAM" id="SSF52540">
    <property type="entry name" value="P-loop containing nucleoside triphosphate hydrolases"/>
    <property type="match status" value="1"/>
</dbReference>
<dbReference type="PANTHER" id="PTHR47959">
    <property type="entry name" value="ATP-DEPENDENT RNA HELICASE RHLE-RELATED"/>
    <property type="match status" value="1"/>
</dbReference>
<dbReference type="InterPro" id="IPR014001">
    <property type="entry name" value="Helicase_ATP-bd"/>
</dbReference>
<dbReference type="InterPro" id="IPR001650">
    <property type="entry name" value="Helicase_C-like"/>
</dbReference>
<feature type="domain" description="Helicase ATP-binding" evidence="12">
    <location>
        <begin position="33"/>
        <end position="208"/>
    </location>
</feature>
<dbReference type="PROSITE" id="PS51194">
    <property type="entry name" value="HELICASE_CTER"/>
    <property type="match status" value="1"/>
</dbReference>
<evidence type="ECO:0000313" key="15">
    <source>
        <dbReference type="EMBL" id="OSQ47396.1"/>
    </source>
</evidence>
<dbReference type="InterPro" id="IPR014014">
    <property type="entry name" value="RNA_helicase_DEAD_Q_motif"/>
</dbReference>
<evidence type="ECO:0000313" key="16">
    <source>
        <dbReference type="Proteomes" id="UP000193396"/>
    </source>
</evidence>
<feature type="compositionally biased region" description="Polar residues" evidence="11">
    <location>
        <begin position="560"/>
        <end position="570"/>
    </location>
</feature>
<dbReference type="InterPro" id="IPR044742">
    <property type="entry name" value="DEAD/DEAH_RhlB"/>
</dbReference>
<proteinExistence type="inferred from homology"/>
<feature type="short sequence motif" description="Q motif" evidence="10">
    <location>
        <begin position="2"/>
        <end position="30"/>
    </location>
</feature>
<dbReference type="Gene3D" id="3.40.50.300">
    <property type="entry name" value="P-loop containing nucleotide triphosphate hydrolases"/>
    <property type="match status" value="2"/>
</dbReference>
<dbReference type="InterPro" id="IPR027417">
    <property type="entry name" value="P-loop_NTPase"/>
</dbReference>
<dbReference type="SMART" id="SM00487">
    <property type="entry name" value="DEXDc"/>
    <property type="match status" value="1"/>
</dbReference>
<dbReference type="GO" id="GO:0042255">
    <property type="term" value="P:ribosome assembly"/>
    <property type="evidence" value="ECO:0007669"/>
    <property type="project" value="UniProtKB-ARBA"/>
</dbReference>
<keyword evidence="6" id="KW-0067">ATP-binding</keyword>
<evidence type="ECO:0000256" key="7">
    <source>
        <dbReference type="ARBA" id="ARBA00038437"/>
    </source>
</evidence>
<feature type="compositionally biased region" description="Gly residues" evidence="11">
    <location>
        <begin position="467"/>
        <end position="478"/>
    </location>
</feature>
<evidence type="ECO:0000259" key="12">
    <source>
        <dbReference type="PROSITE" id="PS51192"/>
    </source>
</evidence>
<dbReference type="GO" id="GO:0003724">
    <property type="term" value="F:RNA helicase activity"/>
    <property type="evidence" value="ECO:0007669"/>
    <property type="project" value="UniProtKB-EC"/>
</dbReference>
<dbReference type="PROSITE" id="PS51195">
    <property type="entry name" value="Q_MOTIF"/>
    <property type="match status" value="1"/>
</dbReference>
<feature type="compositionally biased region" description="Basic and acidic residues" evidence="11">
    <location>
        <begin position="480"/>
        <end position="518"/>
    </location>
</feature>
<keyword evidence="5 15" id="KW-0347">Helicase</keyword>
<gene>
    <name evidence="15" type="ORF">TALK_12635</name>
</gene>
<dbReference type="SMART" id="SM00490">
    <property type="entry name" value="HELICc"/>
    <property type="match status" value="1"/>
</dbReference>
<sequence length="619" mass="66233">MTQFSDLGLAEPVLRALKHEGYDVPTPIQAQAIPSLLEGKDLLGIAQTGTGKTAAFALPILDRLFKSNSRTPAKSCRVLVLAPTRELAAQIGDSFRAYGRFMNTTVAVVVGGVSHGPQIKAITPGVDVLVATPGRLLDHIDAGKLKLSNVEVIVLDEADHMLDLGFLPPIKRVIKMLPRSRQNLFFSATMPSQIGQLAGDMLSNPVKVSVTPVASTQELVEQSVYMIEKSRKRQLLAELLDDPLFKRTLVFTRTKRGADRVARHLESCKISAAAIHGNKSQNQRERALNAFKDGQIGVLVATDIAARGIDVDSVSHVVNFELPNVPESYVHRIGRTARGGASGSAIAFCDEEERGLLRDIEKTTRQSIRVIDRRDAKAAAEQDAISRAERAANPERRGDGGGRNAGRLGQRNGNSNGNRNGQSRNAGGRGDGARNGERSAQGRNDRNDRNPDRRNGEASRDAVAGGAENGGRYKGGIKAGADRGAERSDRNDRAAARPPRSEDGRRDGRDNRDARDTRNANGDGRVRSAKKVSSNGAGGGDNRIASNLSFLGTSDERRTSGNGANTNGKPANTGKPGGRNTRPNNARPGKVAGGRPGGRPNGESRTENNSGNRSRRELA</sequence>
<dbReference type="Pfam" id="PF00271">
    <property type="entry name" value="Helicase_C"/>
    <property type="match status" value="1"/>
</dbReference>
<dbReference type="CDD" id="cd18787">
    <property type="entry name" value="SF2_C_DEAD"/>
    <property type="match status" value="1"/>
</dbReference>
<dbReference type="PANTHER" id="PTHR47959:SF13">
    <property type="entry name" value="ATP-DEPENDENT RNA HELICASE RHLE"/>
    <property type="match status" value="1"/>
</dbReference>
<name>A0A1Y2LA31_9PROT</name>
<dbReference type="GO" id="GO:0009266">
    <property type="term" value="P:response to temperature stimulus"/>
    <property type="evidence" value="ECO:0007669"/>
    <property type="project" value="UniProtKB-ARBA"/>
</dbReference>
<dbReference type="Proteomes" id="UP000193396">
    <property type="component" value="Unassembled WGS sequence"/>
</dbReference>
<dbReference type="GO" id="GO:0003676">
    <property type="term" value="F:nucleic acid binding"/>
    <property type="evidence" value="ECO:0007669"/>
    <property type="project" value="InterPro"/>
</dbReference>
<comment type="catalytic activity">
    <reaction evidence="8">
        <text>ATP + H2O = ADP + phosphate + H(+)</text>
        <dbReference type="Rhea" id="RHEA:13065"/>
        <dbReference type="ChEBI" id="CHEBI:15377"/>
        <dbReference type="ChEBI" id="CHEBI:15378"/>
        <dbReference type="ChEBI" id="CHEBI:30616"/>
        <dbReference type="ChEBI" id="CHEBI:43474"/>
        <dbReference type="ChEBI" id="CHEBI:456216"/>
        <dbReference type="EC" id="3.6.4.13"/>
    </reaction>
</comment>
<dbReference type="RefSeq" id="WP_085619406.1">
    <property type="nucleotide sequence ID" value="NZ_JFKB01000008.1"/>
</dbReference>
<dbReference type="InterPro" id="IPR011545">
    <property type="entry name" value="DEAD/DEAH_box_helicase_dom"/>
</dbReference>
<feature type="compositionally biased region" description="Gly residues" evidence="11">
    <location>
        <begin position="591"/>
        <end position="600"/>
    </location>
</feature>
<dbReference type="CDD" id="cd00268">
    <property type="entry name" value="DEADc"/>
    <property type="match status" value="1"/>
</dbReference>
<evidence type="ECO:0000259" key="14">
    <source>
        <dbReference type="PROSITE" id="PS51195"/>
    </source>
</evidence>
<evidence type="ECO:0000256" key="4">
    <source>
        <dbReference type="ARBA" id="ARBA00022801"/>
    </source>
</evidence>
<evidence type="ECO:0000256" key="8">
    <source>
        <dbReference type="ARBA" id="ARBA00047984"/>
    </source>
</evidence>
<feature type="compositionally biased region" description="Low complexity" evidence="11">
    <location>
        <begin position="405"/>
        <end position="426"/>
    </location>
</feature>
<evidence type="ECO:0000256" key="6">
    <source>
        <dbReference type="ARBA" id="ARBA00022840"/>
    </source>
</evidence>
<protein>
    <recommendedName>
        <fullName evidence="9">DEAD-box ATP-dependent RNA helicase RhpA</fullName>
        <ecNumber evidence="1">3.6.4.13</ecNumber>
    </recommendedName>
</protein>
<keyword evidence="2" id="KW-0963">Cytoplasm</keyword>
<evidence type="ECO:0000256" key="11">
    <source>
        <dbReference type="SAM" id="MobiDB-lite"/>
    </source>
</evidence>